<keyword evidence="8" id="KW-1185">Reference proteome</keyword>
<keyword evidence="4 5" id="KW-0479">Metal-binding</keyword>
<proteinExistence type="inferred from homology"/>
<dbReference type="EMBL" id="FLUV01001929">
    <property type="protein sequence ID" value="SBW25619.1"/>
    <property type="molecule type" value="Genomic_DNA"/>
</dbReference>
<dbReference type="FunFam" id="3.40.1390.30:FF:000001">
    <property type="entry name" value="GTP cyclohydrolase 1 type 2"/>
    <property type="match status" value="1"/>
</dbReference>
<feature type="compositionally biased region" description="Basic and acidic residues" evidence="6">
    <location>
        <begin position="286"/>
        <end position="299"/>
    </location>
</feature>
<evidence type="ECO:0000256" key="6">
    <source>
        <dbReference type="SAM" id="MobiDB-lite"/>
    </source>
</evidence>
<dbReference type="SUPFAM" id="SSF102705">
    <property type="entry name" value="NIF3 (NGG1p interacting factor 3)-like"/>
    <property type="match status" value="1"/>
</dbReference>
<feature type="binding site" evidence="5">
    <location>
        <position position="101"/>
    </location>
    <ligand>
        <name>a divalent metal cation</name>
        <dbReference type="ChEBI" id="CHEBI:60240"/>
        <label>1</label>
    </ligand>
</feature>
<evidence type="ECO:0000256" key="2">
    <source>
        <dbReference type="ARBA" id="ARBA00011643"/>
    </source>
</evidence>
<dbReference type="InterPro" id="IPR002678">
    <property type="entry name" value="DUF34/NIF3"/>
</dbReference>
<organism evidence="7 8">
    <name type="scientific">Candidatus Protofrankia californiensis</name>
    <dbReference type="NCBI Taxonomy" id="1839754"/>
    <lineage>
        <taxon>Bacteria</taxon>
        <taxon>Bacillati</taxon>
        <taxon>Actinomycetota</taxon>
        <taxon>Actinomycetes</taxon>
        <taxon>Frankiales</taxon>
        <taxon>Frankiaceae</taxon>
        <taxon>Protofrankia</taxon>
    </lineage>
</organism>
<dbReference type="Proteomes" id="UP000199013">
    <property type="component" value="Unassembled WGS sequence"/>
</dbReference>
<dbReference type="PANTHER" id="PTHR13799:SF14">
    <property type="entry name" value="GTP CYCLOHYDROLASE 1 TYPE 2 HOMOLOG"/>
    <property type="match status" value="1"/>
</dbReference>
<evidence type="ECO:0000256" key="1">
    <source>
        <dbReference type="ARBA" id="ARBA00006964"/>
    </source>
</evidence>
<accession>A0A1C3P742</accession>
<dbReference type="Pfam" id="PF01784">
    <property type="entry name" value="DUF34_NIF3"/>
    <property type="match status" value="1"/>
</dbReference>
<gene>
    <name evidence="7" type="ORF">FDG2_4625</name>
</gene>
<feature type="binding site" evidence="5">
    <location>
        <position position="237"/>
    </location>
    <ligand>
        <name>a divalent metal cation</name>
        <dbReference type="ChEBI" id="CHEBI:60240"/>
        <label>1</label>
    </ligand>
</feature>
<feature type="compositionally biased region" description="Low complexity" evidence="6">
    <location>
        <begin position="132"/>
        <end position="141"/>
    </location>
</feature>
<dbReference type="Gene3D" id="3.40.1390.30">
    <property type="entry name" value="NIF3 (NGG1p interacting factor 3)-like"/>
    <property type="match status" value="2"/>
</dbReference>
<dbReference type="InterPro" id="IPR036069">
    <property type="entry name" value="DUF34/NIF3_sf"/>
</dbReference>
<evidence type="ECO:0000256" key="3">
    <source>
        <dbReference type="ARBA" id="ARBA00022112"/>
    </source>
</evidence>
<comment type="subunit">
    <text evidence="2">Homohexamer.</text>
</comment>
<sequence>MAECVTELERCYPPSWAQSWDAVGLAVGDPNMPVQHVLFAVDPVVEVVREAVDRGAQLLVTHHPLFLRGVHGVAETSAGGRVVATAIRGGLALFSAHTNADVACPGVSDALADALGLSVVEPLGGLSGGPSGDLPGDSPQPGNGGLGRVGDLAEAEPLRAFCARVAAALPATAGGVRTTGDPDRPVRRIAVCGGSGGELIAAAARAGADALVTADGRHHHVLDAVAAYDVALVDVAHWASEWPWLHSASARLRAGLAGRGRTVNTTVSGLVTDPWRWHAASSWPGEPDRDRADQDDRAEAGPAVTDAAGSNACGAQ</sequence>
<feature type="region of interest" description="Disordered" evidence="6">
    <location>
        <begin position="278"/>
        <end position="316"/>
    </location>
</feature>
<reference evidence="8" key="1">
    <citation type="submission" date="2016-02" db="EMBL/GenBank/DDBJ databases">
        <authorList>
            <person name="Wibberg D."/>
        </authorList>
    </citation>
    <scope>NUCLEOTIDE SEQUENCE [LARGE SCALE GENOMIC DNA]</scope>
</reference>
<dbReference type="PANTHER" id="PTHR13799">
    <property type="entry name" value="NGG1 INTERACTING FACTOR 3"/>
    <property type="match status" value="1"/>
</dbReference>
<evidence type="ECO:0000256" key="5">
    <source>
        <dbReference type="PIRSR" id="PIRSR602678-1"/>
    </source>
</evidence>
<feature type="binding site" evidence="5">
    <location>
        <position position="241"/>
    </location>
    <ligand>
        <name>a divalent metal cation</name>
        <dbReference type="ChEBI" id="CHEBI:60240"/>
        <label>1</label>
    </ligand>
</feature>
<protein>
    <recommendedName>
        <fullName evidence="3">GTP cyclohydrolase 1 type 2 homolog</fullName>
    </recommendedName>
</protein>
<feature type="binding site" evidence="5">
    <location>
        <position position="63"/>
    </location>
    <ligand>
        <name>a divalent metal cation</name>
        <dbReference type="ChEBI" id="CHEBI:60240"/>
        <label>1</label>
    </ligand>
</feature>
<dbReference type="NCBIfam" id="TIGR00486">
    <property type="entry name" value="YbgI_SA1388"/>
    <property type="match status" value="1"/>
</dbReference>
<name>A0A1C3P742_9ACTN</name>
<feature type="region of interest" description="Disordered" evidence="6">
    <location>
        <begin position="126"/>
        <end position="149"/>
    </location>
</feature>
<dbReference type="GO" id="GO:0005737">
    <property type="term" value="C:cytoplasm"/>
    <property type="evidence" value="ECO:0007669"/>
    <property type="project" value="TreeGrafter"/>
</dbReference>
<comment type="similarity">
    <text evidence="1">Belongs to the GTP cyclohydrolase I type 2/NIF3 family.</text>
</comment>
<feature type="binding site" evidence="5">
    <location>
        <position position="62"/>
    </location>
    <ligand>
        <name>a divalent metal cation</name>
        <dbReference type="ChEBI" id="CHEBI:60240"/>
        <label>1</label>
    </ligand>
</feature>
<dbReference type="GO" id="GO:0046872">
    <property type="term" value="F:metal ion binding"/>
    <property type="evidence" value="ECO:0007669"/>
    <property type="project" value="UniProtKB-KW"/>
</dbReference>
<evidence type="ECO:0000256" key="4">
    <source>
        <dbReference type="ARBA" id="ARBA00022723"/>
    </source>
</evidence>
<evidence type="ECO:0000313" key="8">
    <source>
        <dbReference type="Proteomes" id="UP000199013"/>
    </source>
</evidence>
<dbReference type="AlphaFoldDB" id="A0A1C3P742"/>
<evidence type="ECO:0000313" key="7">
    <source>
        <dbReference type="EMBL" id="SBW25619.1"/>
    </source>
</evidence>